<protein>
    <submittedName>
        <fullName evidence="1">Uncharacterized protein</fullName>
    </submittedName>
</protein>
<dbReference type="AlphaFoldDB" id="A0A1X7SUB7"/>
<dbReference type="STRING" id="400682.A0A1X7SUB7"/>
<dbReference type="InParanoid" id="A0A1X7SUB7"/>
<accession>A0A1X7SUB7</accession>
<organism evidence="1">
    <name type="scientific">Amphimedon queenslandica</name>
    <name type="common">Sponge</name>
    <dbReference type="NCBI Taxonomy" id="400682"/>
    <lineage>
        <taxon>Eukaryota</taxon>
        <taxon>Metazoa</taxon>
        <taxon>Porifera</taxon>
        <taxon>Demospongiae</taxon>
        <taxon>Heteroscleromorpha</taxon>
        <taxon>Haplosclerida</taxon>
        <taxon>Niphatidae</taxon>
        <taxon>Amphimedon</taxon>
    </lineage>
</organism>
<proteinExistence type="predicted"/>
<name>A0A1X7SUB7_AMPQE</name>
<reference evidence="1" key="1">
    <citation type="submission" date="2017-05" db="UniProtKB">
        <authorList>
            <consortium name="EnsemblMetazoa"/>
        </authorList>
    </citation>
    <scope>IDENTIFICATION</scope>
</reference>
<evidence type="ECO:0000313" key="1">
    <source>
        <dbReference type="EnsemblMetazoa" id="Aqu2.1.05673_001"/>
    </source>
</evidence>
<dbReference type="EnsemblMetazoa" id="Aqu2.1.05673_001">
    <property type="protein sequence ID" value="Aqu2.1.05673_001"/>
    <property type="gene ID" value="Aqu2.1.05673"/>
</dbReference>
<dbReference type="OrthoDB" id="10261904at2759"/>
<sequence length="88" mass="10484">MTQYDVTRVKNIENDIKTEFVEYPIDEDKALKNLSVVTMAKREVDIKLSETDFGKKRRTNILKRKQLLMKHKMLKKKRKQSKKNSNSN</sequence>